<feature type="domain" description="Protein kinase" evidence="1">
    <location>
        <begin position="27"/>
        <end position="295"/>
    </location>
</feature>
<accession>A0ABU8L8M5</accession>
<reference evidence="2 3" key="1">
    <citation type="submission" date="2024-02" db="EMBL/GenBank/DDBJ databases">
        <authorList>
            <person name="Saticioglu I.B."/>
        </authorList>
    </citation>
    <scope>NUCLEOTIDE SEQUENCE [LARGE SCALE GENOMIC DNA]</scope>
    <source>
        <strain evidence="2 3">Mu-80</strain>
    </source>
</reference>
<dbReference type="InterPro" id="IPR051678">
    <property type="entry name" value="AGP_Transferase"/>
</dbReference>
<dbReference type="InterPro" id="IPR000719">
    <property type="entry name" value="Prot_kinase_dom"/>
</dbReference>
<dbReference type="RefSeq" id="WP_337331015.1">
    <property type="nucleotide sequence ID" value="NZ_JBBDGM010000002.1"/>
</dbReference>
<proteinExistence type="predicted"/>
<dbReference type="PANTHER" id="PTHR21310">
    <property type="entry name" value="AMINOGLYCOSIDE PHOSPHOTRANSFERASE-RELATED-RELATED"/>
    <property type="match status" value="1"/>
</dbReference>
<sequence length="295" mass="31353">MHDGQLVVTEELAGELIVREFPRLAGLPITTVSGAGTVNAIFRIGPDVTARFPLASASADDLTVEATALKEFADASPFPAPRPLGIGAGDERYPSAWSLQTWLPGGVADPFVAARSEAFADDLGALILSLRSVPVGGRVFDGHGRGGVLADHDEWMAHCLAQSAGIVDVEGVSAAWAVLRDVPTVGEHVMSHRDLTPANLLVSEGRLVGVLDVGSFGPADRSLDLVCAWHLLHEGPRRRLRGIVGALDDEWRRGAAWALQQAMGLVWYYAESNPVMAELGRSTVSRVLSDRDVIG</sequence>
<dbReference type="Pfam" id="PF01636">
    <property type="entry name" value="APH"/>
    <property type="match status" value="1"/>
</dbReference>
<evidence type="ECO:0000259" key="1">
    <source>
        <dbReference type="PROSITE" id="PS50011"/>
    </source>
</evidence>
<dbReference type="InterPro" id="IPR011009">
    <property type="entry name" value="Kinase-like_dom_sf"/>
</dbReference>
<evidence type="ECO:0000313" key="2">
    <source>
        <dbReference type="EMBL" id="MEJ1087346.1"/>
    </source>
</evidence>
<keyword evidence="3" id="KW-1185">Reference proteome</keyword>
<dbReference type="Gene3D" id="3.30.200.20">
    <property type="entry name" value="Phosphorylase Kinase, domain 1"/>
    <property type="match status" value="1"/>
</dbReference>
<protein>
    <submittedName>
        <fullName evidence="2">Phosphotransferase</fullName>
    </submittedName>
</protein>
<name>A0ABU8L8M5_9MICO</name>
<dbReference type="Gene3D" id="3.90.1200.10">
    <property type="match status" value="1"/>
</dbReference>
<dbReference type="SUPFAM" id="SSF56112">
    <property type="entry name" value="Protein kinase-like (PK-like)"/>
    <property type="match status" value="1"/>
</dbReference>
<dbReference type="PROSITE" id="PS50011">
    <property type="entry name" value="PROTEIN_KINASE_DOM"/>
    <property type="match status" value="1"/>
</dbReference>
<dbReference type="EMBL" id="JBBDGM010000002">
    <property type="protein sequence ID" value="MEJ1087346.1"/>
    <property type="molecule type" value="Genomic_DNA"/>
</dbReference>
<comment type="caution">
    <text evidence="2">The sequence shown here is derived from an EMBL/GenBank/DDBJ whole genome shotgun (WGS) entry which is preliminary data.</text>
</comment>
<dbReference type="PANTHER" id="PTHR21310:SF42">
    <property type="entry name" value="BIFUNCTIONAL AAC_APH"/>
    <property type="match status" value="1"/>
</dbReference>
<gene>
    <name evidence="2" type="ORF">WDU99_03335</name>
</gene>
<dbReference type="Proteomes" id="UP001371224">
    <property type="component" value="Unassembled WGS sequence"/>
</dbReference>
<evidence type="ECO:0000313" key="3">
    <source>
        <dbReference type="Proteomes" id="UP001371224"/>
    </source>
</evidence>
<organism evidence="2 3">
    <name type="scientific">Microbacterium bandirmense</name>
    <dbReference type="NCBI Taxonomy" id="3122050"/>
    <lineage>
        <taxon>Bacteria</taxon>
        <taxon>Bacillati</taxon>
        <taxon>Actinomycetota</taxon>
        <taxon>Actinomycetes</taxon>
        <taxon>Micrococcales</taxon>
        <taxon>Microbacteriaceae</taxon>
        <taxon>Microbacterium</taxon>
    </lineage>
</organism>
<dbReference type="InterPro" id="IPR002575">
    <property type="entry name" value="Aminoglycoside_PTrfase"/>
</dbReference>